<evidence type="ECO:0008006" key="6">
    <source>
        <dbReference type="Google" id="ProtNLM"/>
    </source>
</evidence>
<dbReference type="FunFam" id="3.20.10.10:FF:000002">
    <property type="entry name" value="D-alanine aminotransferase"/>
    <property type="match status" value="1"/>
</dbReference>
<dbReference type="EMBL" id="MHWW01000009">
    <property type="protein sequence ID" value="OHB15377.1"/>
    <property type="molecule type" value="Genomic_DNA"/>
</dbReference>
<evidence type="ECO:0000313" key="5">
    <source>
        <dbReference type="Proteomes" id="UP000177697"/>
    </source>
</evidence>
<sequence>MTQYCFLNGKVLPAEEAKVSLSDIGLLRGYGIYDGMAAFKGRPFRFVDHWNRFVSGAHILNLNIPITEEKAEKIIMELLEKNGLMERANIRMILTGGETLGGIEYDFENPTFYILTEKWESLPPDYYQNGAKLVTYTHKRELAEYKTTNYIRATVLQNFRKEEKAVEILYTFDGEVLECATSNFFIVKNKNLITPSENILKGITRKVIMELCDGKYKIEERPVAEEELKTADEVFITSSFKDIVPIVKIDDFEVGGGEVGPVTKDLIAKFKAYIAVPE</sequence>
<dbReference type="PANTHER" id="PTHR42743">
    <property type="entry name" value="AMINO-ACID AMINOTRANSFERASE"/>
    <property type="match status" value="1"/>
</dbReference>
<dbReference type="GO" id="GO:0003824">
    <property type="term" value="F:catalytic activity"/>
    <property type="evidence" value="ECO:0007669"/>
    <property type="project" value="InterPro"/>
</dbReference>
<dbReference type="InterPro" id="IPR043131">
    <property type="entry name" value="BCAT-like_N"/>
</dbReference>
<dbReference type="InterPro" id="IPR043132">
    <property type="entry name" value="BCAT-like_C"/>
</dbReference>
<dbReference type="Gene3D" id="3.20.10.10">
    <property type="entry name" value="D-amino Acid Aminotransferase, subunit A, domain 2"/>
    <property type="match status" value="1"/>
</dbReference>
<comment type="similarity">
    <text evidence="2">Belongs to the class-IV pyridoxal-phosphate-dependent aminotransferase family.</text>
</comment>
<organism evidence="4 5">
    <name type="scientific">Candidatus Zambryskibacteria bacterium RIFOXYC1_FULL_39_10</name>
    <dbReference type="NCBI Taxonomy" id="1802779"/>
    <lineage>
        <taxon>Bacteria</taxon>
        <taxon>Candidatus Zambryskiibacteriota</taxon>
    </lineage>
</organism>
<dbReference type="InterPro" id="IPR050571">
    <property type="entry name" value="Class-IV_PLP-Dep_Aminotrnsfr"/>
</dbReference>
<dbReference type="InterPro" id="IPR036038">
    <property type="entry name" value="Aminotransferase-like"/>
</dbReference>
<dbReference type="Gene3D" id="3.30.470.10">
    <property type="match status" value="1"/>
</dbReference>
<evidence type="ECO:0000256" key="1">
    <source>
        <dbReference type="ARBA" id="ARBA00001933"/>
    </source>
</evidence>
<dbReference type="InterPro" id="IPR001544">
    <property type="entry name" value="Aminotrans_IV"/>
</dbReference>
<accession>A0A1G2V182</accession>
<dbReference type="GO" id="GO:0008652">
    <property type="term" value="P:amino acid biosynthetic process"/>
    <property type="evidence" value="ECO:0007669"/>
    <property type="project" value="UniProtKB-ARBA"/>
</dbReference>
<dbReference type="GO" id="GO:0046394">
    <property type="term" value="P:carboxylic acid biosynthetic process"/>
    <property type="evidence" value="ECO:0007669"/>
    <property type="project" value="UniProtKB-ARBA"/>
</dbReference>
<evidence type="ECO:0000256" key="3">
    <source>
        <dbReference type="ARBA" id="ARBA00022898"/>
    </source>
</evidence>
<dbReference type="SUPFAM" id="SSF56752">
    <property type="entry name" value="D-aminoacid aminotransferase-like PLP-dependent enzymes"/>
    <property type="match status" value="1"/>
</dbReference>
<evidence type="ECO:0000313" key="4">
    <source>
        <dbReference type="EMBL" id="OHB15377.1"/>
    </source>
</evidence>
<reference evidence="4 5" key="1">
    <citation type="journal article" date="2016" name="Nat. Commun.">
        <title>Thousands of microbial genomes shed light on interconnected biogeochemical processes in an aquifer system.</title>
        <authorList>
            <person name="Anantharaman K."/>
            <person name="Brown C.T."/>
            <person name="Hug L.A."/>
            <person name="Sharon I."/>
            <person name="Castelle C.J."/>
            <person name="Probst A.J."/>
            <person name="Thomas B.C."/>
            <person name="Singh A."/>
            <person name="Wilkins M.J."/>
            <person name="Karaoz U."/>
            <person name="Brodie E.L."/>
            <person name="Williams K.H."/>
            <person name="Hubbard S.S."/>
            <person name="Banfield J.F."/>
        </authorList>
    </citation>
    <scope>NUCLEOTIDE SEQUENCE [LARGE SCALE GENOMIC DNA]</scope>
</reference>
<dbReference type="Proteomes" id="UP000177697">
    <property type="component" value="Unassembled WGS sequence"/>
</dbReference>
<dbReference type="PANTHER" id="PTHR42743:SF11">
    <property type="entry name" value="AMINODEOXYCHORISMATE LYASE"/>
    <property type="match status" value="1"/>
</dbReference>
<gene>
    <name evidence="4" type="ORF">A2431_03770</name>
</gene>
<comment type="cofactor">
    <cofactor evidence="1">
        <name>pyridoxal 5'-phosphate</name>
        <dbReference type="ChEBI" id="CHEBI:597326"/>
    </cofactor>
</comment>
<comment type="caution">
    <text evidence="4">The sequence shown here is derived from an EMBL/GenBank/DDBJ whole genome shotgun (WGS) entry which is preliminary data.</text>
</comment>
<dbReference type="Pfam" id="PF01063">
    <property type="entry name" value="Aminotran_4"/>
    <property type="match status" value="1"/>
</dbReference>
<protein>
    <recommendedName>
        <fullName evidence="6">Amino acid aminotransferase</fullName>
    </recommendedName>
</protein>
<keyword evidence="3" id="KW-0663">Pyridoxal phosphate</keyword>
<evidence type="ECO:0000256" key="2">
    <source>
        <dbReference type="ARBA" id="ARBA00009320"/>
    </source>
</evidence>
<proteinExistence type="inferred from homology"/>
<dbReference type="AlphaFoldDB" id="A0A1G2V182"/>
<name>A0A1G2V182_9BACT</name>